<evidence type="ECO:0000313" key="12">
    <source>
        <dbReference type="Proteomes" id="UP000265618"/>
    </source>
</evidence>
<name>A0A9K3GK14_9EUKA</name>
<dbReference type="PANTHER" id="PTHR22967">
    <property type="entry name" value="SERINE/THREONINE PROTEIN KINASE"/>
    <property type="match status" value="1"/>
</dbReference>
<dbReference type="OrthoDB" id="248923at2759"/>
<dbReference type="Gene3D" id="3.30.200.20">
    <property type="entry name" value="Phosphorylase Kinase, domain 1"/>
    <property type="match status" value="1"/>
</dbReference>
<dbReference type="InterPro" id="IPR011009">
    <property type="entry name" value="Kinase-like_dom_sf"/>
</dbReference>
<dbReference type="PANTHER" id="PTHR22967:SF57">
    <property type="entry name" value="AUXILIN, ISOFORM A-RELATED"/>
    <property type="match status" value="1"/>
</dbReference>
<feature type="binding site" evidence="9">
    <location>
        <position position="49"/>
    </location>
    <ligand>
        <name>ATP</name>
        <dbReference type="ChEBI" id="CHEBI:30616"/>
    </ligand>
</feature>
<evidence type="ECO:0000256" key="3">
    <source>
        <dbReference type="ARBA" id="ARBA00022679"/>
    </source>
</evidence>
<feature type="non-terminal residue" evidence="11">
    <location>
        <position position="1"/>
    </location>
</feature>
<proteinExistence type="predicted"/>
<dbReference type="PROSITE" id="PS00107">
    <property type="entry name" value="PROTEIN_KINASE_ATP"/>
    <property type="match status" value="1"/>
</dbReference>
<feature type="domain" description="Protein kinase" evidence="10">
    <location>
        <begin position="22"/>
        <end position="88"/>
    </location>
</feature>
<dbReference type="EC" id="2.7.11.1" evidence="1"/>
<dbReference type="GO" id="GO:0005737">
    <property type="term" value="C:cytoplasm"/>
    <property type="evidence" value="ECO:0007669"/>
    <property type="project" value="TreeGrafter"/>
</dbReference>
<dbReference type="InterPro" id="IPR000719">
    <property type="entry name" value="Prot_kinase_dom"/>
</dbReference>
<keyword evidence="2" id="KW-0723">Serine/threonine-protein kinase</keyword>
<dbReference type="EMBL" id="BDIP01001778">
    <property type="protein sequence ID" value="GIQ85121.1"/>
    <property type="molecule type" value="Genomic_DNA"/>
</dbReference>
<comment type="catalytic activity">
    <reaction evidence="8">
        <text>L-seryl-[protein] + ATP = O-phospho-L-seryl-[protein] + ADP + H(+)</text>
        <dbReference type="Rhea" id="RHEA:17989"/>
        <dbReference type="Rhea" id="RHEA-COMP:9863"/>
        <dbReference type="Rhea" id="RHEA-COMP:11604"/>
        <dbReference type="ChEBI" id="CHEBI:15378"/>
        <dbReference type="ChEBI" id="CHEBI:29999"/>
        <dbReference type="ChEBI" id="CHEBI:30616"/>
        <dbReference type="ChEBI" id="CHEBI:83421"/>
        <dbReference type="ChEBI" id="CHEBI:456216"/>
        <dbReference type="EC" id="2.7.11.1"/>
    </reaction>
</comment>
<comment type="catalytic activity">
    <reaction evidence="7">
        <text>L-threonyl-[protein] + ATP = O-phospho-L-threonyl-[protein] + ADP + H(+)</text>
        <dbReference type="Rhea" id="RHEA:46608"/>
        <dbReference type="Rhea" id="RHEA-COMP:11060"/>
        <dbReference type="Rhea" id="RHEA-COMP:11605"/>
        <dbReference type="ChEBI" id="CHEBI:15378"/>
        <dbReference type="ChEBI" id="CHEBI:30013"/>
        <dbReference type="ChEBI" id="CHEBI:30616"/>
        <dbReference type="ChEBI" id="CHEBI:61977"/>
        <dbReference type="ChEBI" id="CHEBI:456216"/>
        <dbReference type="EC" id="2.7.11.1"/>
    </reaction>
</comment>
<keyword evidence="5" id="KW-0418">Kinase</keyword>
<evidence type="ECO:0000256" key="6">
    <source>
        <dbReference type="ARBA" id="ARBA00022840"/>
    </source>
</evidence>
<dbReference type="GO" id="GO:0004674">
    <property type="term" value="F:protein serine/threonine kinase activity"/>
    <property type="evidence" value="ECO:0007669"/>
    <property type="project" value="UniProtKB-KW"/>
</dbReference>
<evidence type="ECO:0000256" key="9">
    <source>
        <dbReference type="PROSITE-ProRule" id="PRU10141"/>
    </source>
</evidence>
<reference evidence="11 12" key="1">
    <citation type="journal article" date="2018" name="PLoS ONE">
        <title>The draft genome of Kipferlia bialata reveals reductive genome evolution in fornicate parasites.</title>
        <authorList>
            <person name="Tanifuji G."/>
            <person name="Takabayashi S."/>
            <person name="Kume K."/>
            <person name="Takagi M."/>
            <person name="Nakayama T."/>
            <person name="Kamikawa R."/>
            <person name="Inagaki Y."/>
            <person name="Hashimoto T."/>
        </authorList>
    </citation>
    <scope>NUCLEOTIDE SEQUENCE [LARGE SCALE GENOMIC DNA]</scope>
    <source>
        <strain evidence="11">NY0173</strain>
    </source>
</reference>
<dbReference type="InterPro" id="IPR017441">
    <property type="entry name" value="Protein_kinase_ATP_BS"/>
</dbReference>
<evidence type="ECO:0000256" key="2">
    <source>
        <dbReference type="ARBA" id="ARBA00022527"/>
    </source>
</evidence>
<gene>
    <name evidence="11" type="ORF">KIPB_006746</name>
</gene>
<keyword evidence="3" id="KW-0808">Transferase</keyword>
<accession>A0A9K3GK14</accession>
<evidence type="ECO:0000256" key="1">
    <source>
        <dbReference type="ARBA" id="ARBA00012513"/>
    </source>
</evidence>
<evidence type="ECO:0000256" key="5">
    <source>
        <dbReference type="ARBA" id="ARBA00022777"/>
    </source>
</evidence>
<keyword evidence="12" id="KW-1185">Reference proteome</keyword>
<evidence type="ECO:0000259" key="10">
    <source>
        <dbReference type="PROSITE" id="PS50011"/>
    </source>
</evidence>
<evidence type="ECO:0000256" key="4">
    <source>
        <dbReference type="ARBA" id="ARBA00022741"/>
    </source>
</evidence>
<dbReference type="Proteomes" id="UP000265618">
    <property type="component" value="Unassembled WGS sequence"/>
</dbReference>
<dbReference type="GO" id="GO:0005524">
    <property type="term" value="F:ATP binding"/>
    <property type="evidence" value="ECO:0007669"/>
    <property type="project" value="UniProtKB-UniRule"/>
</dbReference>
<organism evidence="11 12">
    <name type="scientific">Kipferlia bialata</name>
    <dbReference type="NCBI Taxonomy" id="797122"/>
    <lineage>
        <taxon>Eukaryota</taxon>
        <taxon>Metamonada</taxon>
        <taxon>Carpediemonas-like organisms</taxon>
        <taxon>Kipferlia</taxon>
    </lineage>
</organism>
<protein>
    <recommendedName>
        <fullName evidence="1">non-specific serine/threonine protein kinase</fullName>
        <ecNumber evidence="1">2.7.11.1</ecNumber>
    </recommendedName>
</protein>
<evidence type="ECO:0000256" key="8">
    <source>
        <dbReference type="ARBA" id="ARBA00048679"/>
    </source>
</evidence>
<evidence type="ECO:0000313" key="11">
    <source>
        <dbReference type="EMBL" id="GIQ85121.1"/>
    </source>
</evidence>
<sequence length="88" mass="9537">MLRSGKQSNIIGRLLCINGINVRVMRKIGEGGFAYVYLCNRNKQTLALKRITTHDQASKDAAMAEANLSMSLSDHDAAVSVLATDVAE</sequence>
<dbReference type="AlphaFoldDB" id="A0A9K3GK14"/>
<keyword evidence="4 9" id="KW-0547">Nucleotide-binding</keyword>
<dbReference type="SUPFAM" id="SSF56112">
    <property type="entry name" value="Protein kinase-like (PK-like)"/>
    <property type="match status" value="1"/>
</dbReference>
<keyword evidence="6 9" id="KW-0067">ATP-binding</keyword>
<comment type="caution">
    <text evidence="11">The sequence shown here is derived from an EMBL/GenBank/DDBJ whole genome shotgun (WGS) entry which is preliminary data.</text>
</comment>
<dbReference type="PROSITE" id="PS50011">
    <property type="entry name" value="PROTEIN_KINASE_DOM"/>
    <property type="match status" value="1"/>
</dbReference>
<evidence type="ECO:0000256" key="7">
    <source>
        <dbReference type="ARBA" id="ARBA00047899"/>
    </source>
</evidence>